<keyword evidence="3" id="KW-0413">Isomerase</keyword>
<evidence type="ECO:0000259" key="2">
    <source>
        <dbReference type="PROSITE" id="PS51352"/>
    </source>
</evidence>
<dbReference type="CDD" id="cd02966">
    <property type="entry name" value="TlpA_like_family"/>
    <property type="match status" value="1"/>
</dbReference>
<dbReference type="AlphaFoldDB" id="A0A1I0L1U9"/>
<keyword evidence="1" id="KW-0472">Membrane</keyword>
<name>A0A1I0L1U9_9ACTN</name>
<feature type="transmembrane region" description="Helical" evidence="1">
    <location>
        <begin position="6"/>
        <end position="26"/>
    </location>
</feature>
<dbReference type="Proteomes" id="UP000199361">
    <property type="component" value="Unassembled WGS sequence"/>
</dbReference>
<dbReference type="Gene3D" id="3.40.30.10">
    <property type="entry name" value="Glutaredoxin"/>
    <property type="match status" value="1"/>
</dbReference>
<dbReference type="GO" id="GO:0016853">
    <property type="term" value="F:isomerase activity"/>
    <property type="evidence" value="ECO:0007669"/>
    <property type="project" value="UniProtKB-KW"/>
</dbReference>
<dbReference type="STRING" id="568860.SAMN05421811_111107"/>
<evidence type="ECO:0000313" key="3">
    <source>
        <dbReference type="EMBL" id="SEU33001.1"/>
    </source>
</evidence>
<accession>A0A1I0L1U9</accession>
<organism evidence="3 4">
    <name type="scientific">Nonomuraea wenchangensis</name>
    <dbReference type="NCBI Taxonomy" id="568860"/>
    <lineage>
        <taxon>Bacteria</taxon>
        <taxon>Bacillati</taxon>
        <taxon>Actinomycetota</taxon>
        <taxon>Actinomycetes</taxon>
        <taxon>Streptosporangiales</taxon>
        <taxon>Streptosporangiaceae</taxon>
        <taxon>Nonomuraea</taxon>
    </lineage>
</organism>
<feature type="domain" description="Thioredoxin" evidence="2">
    <location>
        <begin position="59"/>
        <end position="195"/>
    </location>
</feature>
<keyword evidence="4" id="KW-1185">Reference proteome</keyword>
<dbReference type="InterPro" id="IPR013766">
    <property type="entry name" value="Thioredoxin_domain"/>
</dbReference>
<evidence type="ECO:0000256" key="1">
    <source>
        <dbReference type="SAM" id="Phobius"/>
    </source>
</evidence>
<dbReference type="SUPFAM" id="SSF52833">
    <property type="entry name" value="Thioredoxin-like"/>
    <property type="match status" value="1"/>
</dbReference>
<dbReference type="PROSITE" id="PS51352">
    <property type="entry name" value="THIOREDOXIN_2"/>
    <property type="match status" value="1"/>
</dbReference>
<gene>
    <name evidence="3" type="ORF">SAMN05421811_111107</name>
</gene>
<sequence length="195" mass="19767">MAYVVAALVLVGLMSALNLLLVVGVVRRLREHSAELAALRSGGTAADAGALSSFGEVALRDGSPVGAFTAVAVEGEPVTLGTFGDRPLVGFFSPGCAPCEEQLPAFVEFAANRPGDRDTRLAVVVGAGEETAETVERLSPVATVVVEPDGGPVQQAFGVTGFPAFILVSDGLVAASHYQLHALADRDAAALPAAG</sequence>
<reference evidence="3 4" key="1">
    <citation type="submission" date="2016-10" db="EMBL/GenBank/DDBJ databases">
        <authorList>
            <person name="de Groot N.N."/>
        </authorList>
    </citation>
    <scope>NUCLEOTIDE SEQUENCE [LARGE SCALE GENOMIC DNA]</scope>
    <source>
        <strain evidence="3 4">CGMCC 4.5598</strain>
    </source>
</reference>
<protein>
    <submittedName>
        <fullName evidence="3">Thiol-disulfide isomerase or thioredoxin</fullName>
    </submittedName>
</protein>
<dbReference type="EMBL" id="FOHX01000011">
    <property type="protein sequence ID" value="SEU33001.1"/>
    <property type="molecule type" value="Genomic_DNA"/>
</dbReference>
<keyword evidence="1" id="KW-0812">Transmembrane</keyword>
<dbReference type="InterPro" id="IPR017937">
    <property type="entry name" value="Thioredoxin_CS"/>
</dbReference>
<dbReference type="RefSeq" id="WP_143082439.1">
    <property type="nucleotide sequence ID" value="NZ_FOHX01000011.1"/>
</dbReference>
<dbReference type="PROSITE" id="PS00194">
    <property type="entry name" value="THIOREDOXIN_1"/>
    <property type="match status" value="1"/>
</dbReference>
<proteinExistence type="predicted"/>
<dbReference type="OrthoDB" id="128449at2"/>
<evidence type="ECO:0000313" key="4">
    <source>
        <dbReference type="Proteomes" id="UP000199361"/>
    </source>
</evidence>
<keyword evidence="1" id="KW-1133">Transmembrane helix</keyword>
<dbReference type="InterPro" id="IPR036249">
    <property type="entry name" value="Thioredoxin-like_sf"/>
</dbReference>